<dbReference type="PROSITE" id="PS51257">
    <property type="entry name" value="PROKAR_LIPOPROTEIN"/>
    <property type="match status" value="1"/>
</dbReference>
<dbReference type="EMBL" id="FIIF01000011">
    <property type="protein sequence ID" value="CYV85313.1"/>
    <property type="molecule type" value="Genomic_DNA"/>
</dbReference>
<proteinExistence type="predicted"/>
<dbReference type="RefSeq" id="WP_015647368.1">
    <property type="nucleotide sequence ID" value="NZ_CEDN01000043.1"/>
</dbReference>
<organism evidence="2 3">
    <name type="scientific">Streptococcus suis</name>
    <dbReference type="NCBI Taxonomy" id="1307"/>
    <lineage>
        <taxon>Bacteria</taxon>
        <taxon>Bacillati</taxon>
        <taxon>Bacillota</taxon>
        <taxon>Bacilli</taxon>
        <taxon>Lactobacillales</taxon>
        <taxon>Streptococcaceae</taxon>
        <taxon>Streptococcus</taxon>
    </lineage>
</organism>
<evidence type="ECO:0000313" key="2">
    <source>
        <dbReference type="EMBL" id="CYV85313.1"/>
    </source>
</evidence>
<keyword evidence="2" id="KW-0449">Lipoprotein</keyword>
<sequence>MKKLLTISMCVATLFMTACGNTQDTSNGSSKSTEISGEMTFGDYINSSGRKIFYQFSDDNFSKDTYIHRISVIEDQQITSYAIEELTFADLQSLSDDEIIAKAKELHAQYVENKLEPELSGIKATVEHIEEVRSYTSNEQDLYGELYASGTVFPLPIQEKFDAIENGESTESITDILNTYTTYAQNIENSEEAIQELQQPSPTSYTIGMYTDDSGNKTQTEYLKFEALVFSGEYAFKEKRLTYDDYLESRPLKTLAMSSEKYFSGFINFITEEVYDSTYLVAFNSDSEYVWATKTNGELTLTLDQPDTKIKNVEIDEE</sequence>
<evidence type="ECO:0000313" key="3">
    <source>
        <dbReference type="Proteomes" id="UP000074825"/>
    </source>
</evidence>
<accession>A0A0Z8L7H2</accession>
<dbReference type="AlphaFoldDB" id="A0A0Z8L7H2"/>
<gene>
    <name evidence="2" type="ORF">ERS132444_01535</name>
</gene>
<reference evidence="2 3" key="1">
    <citation type="submission" date="2016-02" db="EMBL/GenBank/DDBJ databases">
        <authorList>
            <consortium name="Pathogen Informatics"/>
        </authorList>
    </citation>
    <scope>NUCLEOTIDE SEQUENCE [LARGE SCALE GENOMIC DNA]</scope>
    <source>
        <strain evidence="2 3">LSS82</strain>
    </source>
</reference>
<protein>
    <submittedName>
        <fullName evidence="2">Lipoprotein</fullName>
    </submittedName>
</protein>
<dbReference type="Proteomes" id="UP000074825">
    <property type="component" value="Unassembled WGS sequence"/>
</dbReference>
<name>A0A0Z8L7H2_STRSU</name>
<feature type="chain" id="PRO_5039120341" evidence="1">
    <location>
        <begin position="21"/>
        <end position="318"/>
    </location>
</feature>
<keyword evidence="1" id="KW-0732">Signal</keyword>
<evidence type="ECO:0000256" key="1">
    <source>
        <dbReference type="SAM" id="SignalP"/>
    </source>
</evidence>
<feature type="signal peptide" evidence="1">
    <location>
        <begin position="1"/>
        <end position="20"/>
    </location>
</feature>